<proteinExistence type="predicted"/>
<dbReference type="InterPro" id="IPR011990">
    <property type="entry name" value="TPR-like_helical_dom_sf"/>
</dbReference>
<dbReference type="PROSITE" id="PS00107">
    <property type="entry name" value="PROTEIN_KINASE_ATP"/>
    <property type="match status" value="1"/>
</dbReference>
<feature type="domain" description="Protein kinase" evidence="6">
    <location>
        <begin position="11"/>
        <end position="272"/>
    </location>
</feature>
<dbReference type="SUPFAM" id="SSF48452">
    <property type="entry name" value="TPR-like"/>
    <property type="match status" value="1"/>
</dbReference>
<dbReference type="EC" id="2.7.11.1" evidence="7"/>
<dbReference type="CDD" id="cd14014">
    <property type="entry name" value="STKc_PknB_like"/>
    <property type="match status" value="1"/>
</dbReference>
<evidence type="ECO:0000259" key="6">
    <source>
        <dbReference type="PROSITE" id="PS50011"/>
    </source>
</evidence>
<dbReference type="GO" id="GO:0004674">
    <property type="term" value="F:protein serine/threonine kinase activity"/>
    <property type="evidence" value="ECO:0007669"/>
    <property type="project" value="UniProtKB-EC"/>
</dbReference>
<dbReference type="InterPro" id="IPR011009">
    <property type="entry name" value="Kinase-like_dom_sf"/>
</dbReference>
<evidence type="ECO:0000313" key="8">
    <source>
        <dbReference type="Proteomes" id="UP000438448"/>
    </source>
</evidence>
<feature type="binding site" evidence="5">
    <location>
        <position position="40"/>
    </location>
    <ligand>
        <name>ATP</name>
        <dbReference type="ChEBI" id="CHEBI:30616"/>
    </ligand>
</feature>
<dbReference type="PANTHER" id="PTHR43289:SF34">
    <property type="entry name" value="SERINE_THREONINE-PROTEIN KINASE YBDM-RELATED"/>
    <property type="match status" value="1"/>
</dbReference>
<reference evidence="7 8" key="1">
    <citation type="submission" date="2019-10" db="EMBL/GenBank/DDBJ databases">
        <title>Nocardia macrotermitis sp. nov. and Nocardia aurantia sp. nov., isolated from the gut of fungus growing-termite Macrotermes natalensis.</title>
        <authorList>
            <person name="Benndorf R."/>
            <person name="Schwitalla J."/>
            <person name="Martin K."/>
            <person name="De Beer W."/>
            <person name="Kaster A.-K."/>
            <person name="Vollmers J."/>
            <person name="Poulsen M."/>
            <person name="Beemelmanns C."/>
        </authorList>
    </citation>
    <scope>NUCLEOTIDE SEQUENCE [LARGE SCALE GENOMIC DNA]</scope>
    <source>
        <strain evidence="7 8">RB20</strain>
    </source>
</reference>
<evidence type="ECO:0000256" key="1">
    <source>
        <dbReference type="ARBA" id="ARBA00022679"/>
    </source>
</evidence>
<comment type="caution">
    <text evidence="7">The sequence shown here is derived from an EMBL/GenBank/DDBJ whole genome shotgun (WGS) entry which is preliminary data.</text>
</comment>
<evidence type="ECO:0000256" key="4">
    <source>
        <dbReference type="ARBA" id="ARBA00022840"/>
    </source>
</evidence>
<keyword evidence="1 7" id="KW-0808">Transferase</keyword>
<protein>
    <submittedName>
        <fullName evidence="7">Serine/threonine-protein kinase PknD</fullName>
        <ecNumber evidence="7">2.7.11.1</ecNumber>
    </submittedName>
</protein>
<evidence type="ECO:0000313" key="7">
    <source>
        <dbReference type="EMBL" id="MQY18085.1"/>
    </source>
</evidence>
<dbReference type="PROSITE" id="PS50011">
    <property type="entry name" value="PROTEIN_KINASE_DOM"/>
    <property type="match status" value="1"/>
</dbReference>
<evidence type="ECO:0000256" key="3">
    <source>
        <dbReference type="ARBA" id="ARBA00022777"/>
    </source>
</evidence>
<accession>A0A7K0CX63</accession>
<evidence type="ECO:0000256" key="5">
    <source>
        <dbReference type="PROSITE-ProRule" id="PRU10141"/>
    </source>
</evidence>
<dbReference type="InterPro" id="IPR008271">
    <property type="entry name" value="Ser/Thr_kinase_AS"/>
</dbReference>
<sequence length="490" mass="53768">MEQPQIDGDRYELVREIGAGGMGQVYEGYDRHLKRRIAVKLTYSHLDRDPNWAKRFLREAELMAQLSHPGMPAIHDAGISLGPPERPYLVMEFIEGITFDGLLVRHGPLALGAVAALGAQVAAVLAATHRNRIYHRDLKPSNLMLCGDGTVKVLDFGLAVTTDAEMTRYTDTGNAPGTPAFMAPEQIEGREVVPQTDLYALGLVLYELLTGDRVMTGSSPYVVWENQVKRMPPEIRRECPEVPADMARVIMSMLAKSPDRRPEDAAIVHAVLMRHADGLGDLPEIGDFHGPARMYAAAVSSAVARVPKEVSPARIIATGASAAAPPRSSDFSRSDIRRAIGRARDLAVESRYTRAIDGLKTVVDSAVSQLGARDADVVEARSKLAALYLDNNDFPAAAELFSTLIDDLTAERGPYDEQVMFCQRQLATCNVRTGDIDAALARLRRLHGQMSIRYGENDRRAVELGNQIRHIEVGIESMDRPGFESGHRGR</sequence>
<evidence type="ECO:0000256" key="2">
    <source>
        <dbReference type="ARBA" id="ARBA00022741"/>
    </source>
</evidence>
<name>A0A7K0CX63_9NOCA</name>
<keyword evidence="3 7" id="KW-0418">Kinase</keyword>
<dbReference type="InterPro" id="IPR017441">
    <property type="entry name" value="Protein_kinase_ATP_BS"/>
</dbReference>
<keyword evidence="8" id="KW-1185">Reference proteome</keyword>
<keyword evidence="4 5" id="KW-0067">ATP-binding</keyword>
<dbReference type="InterPro" id="IPR000719">
    <property type="entry name" value="Prot_kinase_dom"/>
</dbReference>
<gene>
    <name evidence="7" type="primary">pknD_4</name>
    <name evidence="7" type="ORF">NRB20_11540</name>
</gene>
<dbReference type="Gene3D" id="3.30.200.20">
    <property type="entry name" value="Phosphorylase Kinase, domain 1"/>
    <property type="match status" value="1"/>
</dbReference>
<dbReference type="Gene3D" id="1.25.40.10">
    <property type="entry name" value="Tetratricopeptide repeat domain"/>
    <property type="match status" value="1"/>
</dbReference>
<dbReference type="Pfam" id="PF00069">
    <property type="entry name" value="Pkinase"/>
    <property type="match status" value="1"/>
</dbReference>
<organism evidence="7 8">
    <name type="scientific">Nocardia macrotermitis</name>
    <dbReference type="NCBI Taxonomy" id="2585198"/>
    <lineage>
        <taxon>Bacteria</taxon>
        <taxon>Bacillati</taxon>
        <taxon>Actinomycetota</taxon>
        <taxon>Actinomycetes</taxon>
        <taxon>Mycobacteriales</taxon>
        <taxon>Nocardiaceae</taxon>
        <taxon>Nocardia</taxon>
    </lineage>
</organism>
<dbReference type="SMART" id="SM00220">
    <property type="entry name" value="S_TKc"/>
    <property type="match status" value="1"/>
</dbReference>
<dbReference type="GO" id="GO:0005524">
    <property type="term" value="F:ATP binding"/>
    <property type="evidence" value="ECO:0007669"/>
    <property type="project" value="UniProtKB-UniRule"/>
</dbReference>
<dbReference type="PROSITE" id="PS00108">
    <property type="entry name" value="PROTEIN_KINASE_ST"/>
    <property type="match status" value="1"/>
</dbReference>
<dbReference type="Gene3D" id="1.10.510.10">
    <property type="entry name" value="Transferase(Phosphotransferase) domain 1"/>
    <property type="match status" value="1"/>
</dbReference>
<dbReference type="SUPFAM" id="SSF56112">
    <property type="entry name" value="Protein kinase-like (PK-like)"/>
    <property type="match status" value="1"/>
</dbReference>
<dbReference type="PANTHER" id="PTHR43289">
    <property type="entry name" value="MITOGEN-ACTIVATED PROTEIN KINASE KINASE KINASE 20-RELATED"/>
    <property type="match status" value="1"/>
</dbReference>
<dbReference type="AlphaFoldDB" id="A0A7K0CX63"/>
<dbReference type="RefSeq" id="WP_319944509.1">
    <property type="nucleotide sequence ID" value="NZ_WEGK01000002.1"/>
</dbReference>
<dbReference type="Proteomes" id="UP000438448">
    <property type="component" value="Unassembled WGS sequence"/>
</dbReference>
<dbReference type="EMBL" id="WEGK01000002">
    <property type="protein sequence ID" value="MQY18085.1"/>
    <property type="molecule type" value="Genomic_DNA"/>
</dbReference>
<keyword evidence="2 5" id="KW-0547">Nucleotide-binding</keyword>